<sequence length="145" mass="16105">MPDSSAPAPGYPVTVTVPTRWNDNDIYGHVNNAVHYAIMDTAINDWLMQHGFDPTGDVVDLVPETRCRYLAEISYPDPFVLGLRVGRLGRTSVTWEVLMRRGSDGETVAKGEFVHVFVDRVSRRPVPVPELLRSAMEPLVAAEEG</sequence>
<dbReference type="EMBL" id="VIUW01000001">
    <property type="protein sequence ID" value="TWD17181.1"/>
    <property type="molecule type" value="Genomic_DNA"/>
</dbReference>
<dbReference type="PANTHER" id="PTHR31793">
    <property type="entry name" value="4-HYDROXYBENZOYL-COA THIOESTERASE FAMILY MEMBER"/>
    <property type="match status" value="1"/>
</dbReference>
<evidence type="ECO:0000256" key="1">
    <source>
        <dbReference type="ARBA" id="ARBA00005953"/>
    </source>
</evidence>
<dbReference type="PANTHER" id="PTHR31793:SF27">
    <property type="entry name" value="NOVEL THIOESTERASE SUPERFAMILY DOMAIN AND SAPOSIN A-TYPE DOMAIN CONTAINING PROTEIN (0610012H03RIK)"/>
    <property type="match status" value="1"/>
</dbReference>
<evidence type="ECO:0000313" key="3">
    <source>
        <dbReference type="EMBL" id="TWD17181.1"/>
    </source>
</evidence>
<comment type="caution">
    <text evidence="3">The sequence shown here is derived from an EMBL/GenBank/DDBJ whole genome shotgun (WGS) entry which is preliminary data.</text>
</comment>
<accession>A0A560WHL2</accession>
<dbReference type="AlphaFoldDB" id="A0A560WHL2"/>
<dbReference type="RefSeq" id="WP_246074374.1">
    <property type="nucleotide sequence ID" value="NZ_BAAAYT010000002.1"/>
</dbReference>
<dbReference type="Pfam" id="PF13279">
    <property type="entry name" value="4HBT_2"/>
    <property type="match status" value="1"/>
</dbReference>
<dbReference type="Gene3D" id="3.10.129.10">
    <property type="entry name" value="Hotdog Thioesterase"/>
    <property type="match status" value="1"/>
</dbReference>
<dbReference type="InterPro" id="IPR029069">
    <property type="entry name" value="HotDog_dom_sf"/>
</dbReference>
<protein>
    <submittedName>
        <fullName evidence="3">(3S)-malyl-CoA thioesterase</fullName>
    </submittedName>
</protein>
<dbReference type="CDD" id="cd00586">
    <property type="entry name" value="4HBT"/>
    <property type="match status" value="1"/>
</dbReference>
<name>A0A560WHL2_9MICO</name>
<comment type="similarity">
    <text evidence="1">Belongs to the 4-hydroxybenzoyl-CoA thioesterase family.</text>
</comment>
<organism evidence="3 4">
    <name type="scientific">Marihabitans asiaticum</name>
    <dbReference type="NCBI Taxonomy" id="415218"/>
    <lineage>
        <taxon>Bacteria</taxon>
        <taxon>Bacillati</taxon>
        <taxon>Actinomycetota</taxon>
        <taxon>Actinomycetes</taxon>
        <taxon>Micrococcales</taxon>
        <taxon>Intrasporangiaceae</taxon>
        <taxon>Marihabitans</taxon>
    </lineage>
</organism>
<evidence type="ECO:0000313" key="4">
    <source>
        <dbReference type="Proteomes" id="UP000315628"/>
    </source>
</evidence>
<dbReference type="SUPFAM" id="SSF54637">
    <property type="entry name" value="Thioesterase/thiol ester dehydrase-isomerase"/>
    <property type="match status" value="1"/>
</dbReference>
<proteinExistence type="inferred from homology"/>
<dbReference type="GO" id="GO:0047617">
    <property type="term" value="F:fatty acyl-CoA hydrolase activity"/>
    <property type="evidence" value="ECO:0007669"/>
    <property type="project" value="TreeGrafter"/>
</dbReference>
<dbReference type="InterPro" id="IPR050563">
    <property type="entry name" value="4-hydroxybenzoyl-CoA_TE"/>
</dbReference>
<dbReference type="Proteomes" id="UP000315628">
    <property type="component" value="Unassembled WGS sequence"/>
</dbReference>
<gene>
    <name evidence="3" type="ORF">FB557_0744</name>
</gene>
<evidence type="ECO:0000256" key="2">
    <source>
        <dbReference type="ARBA" id="ARBA00022801"/>
    </source>
</evidence>
<keyword evidence="4" id="KW-1185">Reference proteome</keyword>
<keyword evidence="2" id="KW-0378">Hydrolase</keyword>
<reference evidence="3 4" key="1">
    <citation type="submission" date="2019-06" db="EMBL/GenBank/DDBJ databases">
        <title>Sequencing the genomes of 1000 actinobacteria strains.</title>
        <authorList>
            <person name="Klenk H.-P."/>
        </authorList>
    </citation>
    <scope>NUCLEOTIDE SEQUENCE [LARGE SCALE GENOMIC DNA]</scope>
    <source>
        <strain evidence="3 4">DSM 18935</strain>
    </source>
</reference>